<reference evidence="2 3" key="1">
    <citation type="submission" date="2020-05" db="EMBL/GenBank/DDBJ databases">
        <authorList>
            <person name="Campoy J."/>
            <person name="Schneeberger K."/>
            <person name="Spophaly S."/>
        </authorList>
    </citation>
    <scope>NUCLEOTIDE SEQUENCE [LARGE SCALE GENOMIC DNA]</scope>
    <source>
        <strain evidence="2">PruArmRojPasFocal</strain>
    </source>
</reference>
<sequence length="133" mass="14356">MTLTDIVDLSSNDELGEVDVKPVKLEPGLVARKLQQNENNKALLAKHQKSKTPCAIREPEENRSSNALSTGHSSSSILDQGQSPVDDTGLSYTSPLSPAPLCRQFWKAGNYNDGIGSKVTIQSILLSTVIFCT</sequence>
<evidence type="ECO:0000313" key="2">
    <source>
        <dbReference type="EMBL" id="CAB4262987.1"/>
    </source>
</evidence>
<proteinExistence type="predicted"/>
<evidence type="ECO:0000313" key="3">
    <source>
        <dbReference type="Proteomes" id="UP000507222"/>
    </source>
</evidence>
<name>A0A6J5TIC4_PRUAR</name>
<dbReference type="AlphaFoldDB" id="A0A6J5TIC4"/>
<feature type="region of interest" description="Disordered" evidence="1">
    <location>
        <begin position="40"/>
        <end position="93"/>
    </location>
</feature>
<evidence type="ECO:0000256" key="1">
    <source>
        <dbReference type="SAM" id="MobiDB-lite"/>
    </source>
</evidence>
<feature type="compositionally biased region" description="Polar residues" evidence="1">
    <location>
        <begin position="64"/>
        <end position="93"/>
    </location>
</feature>
<dbReference type="EMBL" id="CAEKDK010000001">
    <property type="protein sequence ID" value="CAB4262987.1"/>
    <property type="molecule type" value="Genomic_DNA"/>
</dbReference>
<accession>A0A6J5TIC4</accession>
<dbReference type="Proteomes" id="UP000507222">
    <property type="component" value="Unassembled WGS sequence"/>
</dbReference>
<gene>
    <name evidence="2" type="ORF">CURHAP_LOCUS2523</name>
</gene>
<organism evidence="2 3">
    <name type="scientific">Prunus armeniaca</name>
    <name type="common">Apricot</name>
    <name type="synonym">Armeniaca vulgaris</name>
    <dbReference type="NCBI Taxonomy" id="36596"/>
    <lineage>
        <taxon>Eukaryota</taxon>
        <taxon>Viridiplantae</taxon>
        <taxon>Streptophyta</taxon>
        <taxon>Embryophyta</taxon>
        <taxon>Tracheophyta</taxon>
        <taxon>Spermatophyta</taxon>
        <taxon>Magnoliopsida</taxon>
        <taxon>eudicotyledons</taxon>
        <taxon>Gunneridae</taxon>
        <taxon>Pentapetalae</taxon>
        <taxon>rosids</taxon>
        <taxon>fabids</taxon>
        <taxon>Rosales</taxon>
        <taxon>Rosaceae</taxon>
        <taxon>Amygdaloideae</taxon>
        <taxon>Amygdaleae</taxon>
        <taxon>Prunus</taxon>
    </lineage>
</organism>
<protein>
    <submittedName>
        <fullName evidence="2">Uncharacterized protein</fullName>
    </submittedName>
</protein>